<dbReference type="Proteomes" id="UP001235343">
    <property type="component" value="Unassembled WGS sequence"/>
</dbReference>
<name>A0ABT7L920_9BACI</name>
<accession>A0ABT7L920</accession>
<feature type="transmembrane region" description="Helical" evidence="1">
    <location>
        <begin position="37"/>
        <end position="58"/>
    </location>
</feature>
<protein>
    <submittedName>
        <fullName evidence="2">Uncharacterized protein</fullName>
    </submittedName>
</protein>
<keyword evidence="3" id="KW-1185">Reference proteome</keyword>
<keyword evidence="1" id="KW-0472">Membrane</keyword>
<comment type="caution">
    <text evidence="2">The sequence shown here is derived from an EMBL/GenBank/DDBJ whole genome shotgun (WGS) entry which is preliminary data.</text>
</comment>
<sequence length="100" mass="11411">MNNLTFILYHFVLFSIALVTNVFFDRYLGPPLDFDDLIASVVAIPIFIVVALLIGKLYKQHKSITLKSKVLLSILSFIMAAIFLIVLENIWFEITGNMLF</sequence>
<evidence type="ECO:0000313" key="2">
    <source>
        <dbReference type="EMBL" id="MDL4842364.1"/>
    </source>
</evidence>
<feature type="transmembrane region" description="Helical" evidence="1">
    <location>
        <begin position="70"/>
        <end position="92"/>
    </location>
</feature>
<reference evidence="2 3" key="1">
    <citation type="submission" date="2023-06" db="EMBL/GenBank/DDBJ databases">
        <title>Aquibacillus rhizosphaerae LR5S19.</title>
        <authorList>
            <person name="Sun J.-Q."/>
        </authorList>
    </citation>
    <scope>NUCLEOTIDE SEQUENCE [LARGE SCALE GENOMIC DNA]</scope>
    <source>
        <strain evidence="2 3">LR5S19</strain>
    </source>
</reference>
<evidence type="ECO:0000313" key="3">
    <source>
        <dbReference type="Proteomes" id="UP001235343"/>
    </source>
</evidence>
<organism evidence="2 3">
    <name type="scientific">Aquibacillus rhizosphaerae</name>
    <dbReference type="NCBI Taxonomy" id="3051431"/>
    <lineage>
        <taxon>Bacteria</taxon>
        <taxon>Bacillati</taxon>
        <taxon>Bacillota</taxon>
        <taxon>Bacilli</taxon>
        <taxon>Bacillales</taxon>
        <taxon>Bacillaceae</taxon>
        <taxon>Aquibacillus</taxon>
    </lineage>
</organism>
<feature type="transmembrane region" description="Helical" evidence="1">
    <location>
        <begin position="7"/>
        <end position="25"/>
    </location>
</feature>
<dbReference type="RefSeq" id="WP_285933640.1">
    <property type="nucleotide sequence ID" value="NZ_JASTZU010000058.1"/>
</dbReference>
<keyword evidence="1" id="KW-1133">Transmembrane helix</keyword>
<keyword evidence="1" id="KW-0812">Transmembrane</keyword>
<proteinExistence type="predicted"/>
<gene>
    <name evidence="2" type="ORF">QQS35_18145</name>
</gene>
<evidence type="ECO:0000256" key="1">
    <source>
        <dbReference type="SAM" id="Phobius"/>
    </source>
</evidence>
<dbReference type="EMBL" id="JASTZU010000058">
    <property type="protein sequence ID" value="MDL4842364.1"/>
    <property type="molecule type" value="Genomic_DNA"/>
</dbReference>